<organism evidence="1 2">
    <name type="scientific">Blepharisma stoltei</name>
    <dbReference type="NCBI Taxonomy" id="1481888"/>
    <lineage>
        <taxon>Eukaryota</taxon>
        <taxon>Sar</taxon>
        <taxon>Alveolata</taxon>
        <taxon>Ciliophora</taxon>
        <taxon>Postciliodesmatophora</taxon>
        <taxon>Heterotrichea</taxon>
        <taxon>Heterotrichida</taxon>
        <taxon>Blepharismidae</taxon>
        <taxon>Blepharisma</taxon>
    </lineage>
</organism>
<name>A0AAU9J948_9CILI</name>
<keyword evidence="2" id="KW-1185">Reference proteome</keyword>
<accession>A0AAU9J948</accession>
<proteinExistence type="predicted"/>
<protein>
    <submittedName>
        <fullName evidence="1">Uncharacterized protein</fullName>
    </submittedName>
</protein>
<gene>
    <name evidence="1" type="ORF">BSTOLATCC_MIC29801</name>
</gene>
<comment type="caution">
    <text evidence="1">The sequence shown here is derived from an EMBL/GenBank/DDBJ whole genome shotgun (WGS) entry which is preliminary data.</text>
</comment>
<sequence length="83" mass="9452">MGFLTKFILSRVVNGFYGSTKKGLSSLYDPNNGMWIAGALSKLRESKFKADQDAQKKFTDSLYDQSMKEVFKQAVPKLEQQHK</sequence>
<evidence type="ECO:0000313" key="1">
    <source>
        <dbReference type="EMBL" id="CAG9321896.1"/>
    </source>
</evidence>
<dbReference type="Proteomes" id="UP001162131">
    <property type="component" value="Unassembled WGS sequence"/>
</dbReference>
<dbReference type="AlphaFoldDB" id="A0AAU9J948"/>
<evidence type="ECO:0000313" key="2">
    <source>
        <dbReference type="Proteomes" id="UP001162131"/>
    </source>
</evidence>
<dbReference type="EMBL" id="CAJZBQ010000029">
    <property type="protein sequence ID" value="CAG9321896.1"/>
    <property type="molecule type" value="Genomic_DNA"/>
</dbReference>
<reference evidence="1" key="1">
    <citation type="submission" date="2021-09" db="EMBL/GenBank/DDBJ databases">
        <authorList>
            <consortium name="AG Swart"/>
            <person name="Singh M."/>
            <person name="Singh A."/>
            <person name="Seah K."/>
            <person name="Emmerich C."/>
        </authorList>
    </citation>
    <scope>NUCLEOTIDE SEQUENCE</scope>
    <source>
        <strain evidence="1">ATCC30299</strain>
    </source>
</reference>